<dbReference type="Pfam" id="PF00334">
    <property type="entry name" value="NDK"/>
    <property type="match status" value="2"/>
</dbReference>
<dbReference type="EMBL" id="JAQQBR010000003">
    <property type="protein sequence ID" value="KAK0179992.1"/>
    <property type="molecule type" value="Genomic_DNA"/>
</dbReference>
<dbReference type="Gene3D" id="2.30.29.170">
    <property type="match status" value="1"/>
</dbReference>
<reference evidence="7" key="2">
    <citation type="submission" date="2023-03" db="EMBL/GenBank/DDBJ databases">
        <authorList>
            <person name="Inwood S.N."/>
            <person name="Skelly J.G."/>
            <person name="Guhlin J."/>
            <person name="Harrop T.W.R."/>
            <person name="Goldson S.G."/>
            <person name="Dearden P.K."/>
        </authorList>
    </citation>
    <scope>NUCLEOTIDE SEQUENCE</scope>
    <source>
        <strain evidence="7">Lincoln</strain>
        <tissue evidence="7">Whole body</tissue>
    </source>
</reference>
<evidence type="ECO:0000256" key="3">
    <source>
        <dbReference type="ARBA" id="ARBA00023212"/>
    </source>
</evidence>
<evidence type="ECO:0000256" key="1">
    <source>
        <dbReference type="ARBA" id="ARBA00004430"/>
    </source>
</evidence>
<gene>
    <name evidence="7" type="ORF">PV327_005681</name>
</gene>
<proteinExistence type="inferred from homology"/>
<keyword evidence="8" id="KW-1185">Reference proteome</keyword>
<feature type="domain" description="DM10" evidence="6">
    <location>
        <begin position="9"/>
        <end position="97"/>
    </location>
</feature>
<dbReference type="GO" id="GO:0005813">
    <property type="term" value="C:centrosome"/>
    <property type="evidence" value="ECO:0007669"/>
    <property type="project" value="TreeGrafter"/>
</dbReference>
<keyword evidence="4" id="KW-0966">Cell projection</keyword>
<organism evidence="7 8">
    <name type="scientific">Microctonus hyperodae</name>
    <name type="common">Parasitoid wasp</name>
    <dbReference type="NCBI Taxonomy" id="165561"/>
    <lineage>
        <taxon>Eukaryota</taxon>
        <taxon>Metazoa</taxon>
        <taxon>Ecdysozoa</taxon>
        <taxon>Arthropoda</taxon>
        <taxon>Hexapoda</taxon>
        <taxon>Insecta</taxon>
        <taxon>Pterygota</taxon>
        <taxon>Neoptera</taxon>
        <taxon>Endopterygota</taxon>
        <taxon>Hymenoptera</taxon>
        <taxon>Apocrita</taxon>
        <taxon>Ichneumonoidea</taxon>
        <taxon>Braconidae</taxon>
        <taxon>Euphorinae</taxon>
        <taxon>Microctonus</taxon>
    </lineage>
</organism>
<comment type="caution">
    <text evidence="7">The sequence shown here is derived from an EMBL/GenBank/DDBJ whole genome shotgun (WGS) entry which is preliminary data.</text>
</comment>
<reference evidence="7" key="1">
    <citation type="journal article" date="2023" name="bioRxiv">
        <title>Scaffold-level genome assemblies of two parasitoid biocontrol wasps reveal the parthenogenesis mechanism and an associated novel virus.</title>
        <authorList>
            <person name="Inwood S."/>
            <person name="Skelly J."/>
            <person name="Guhlin J."/>
            <person name="Harrop T."/>
            <person name="Goldson S."/>
            <person name="Dearden P."/>
        </authorList>
    </citation>
    <scope>NUCLEOTIDE SEQUENCE</scope>
    <source>
        <strain evidence="7">Lincoln</strain>
        <tissue evidence="7">Whole body</tissue>
    </source>
</reference>
<evidence type="ECO:0000256" key="5">
    <source>
        <dbReference type="PROSITE-ProRule" id="PRU00706"/>
    </source>
</evidence>
<dbReference type="PROSITE" id="PS51336">
    <property type="entry name" value="DM10"/>
    <property type="match status" value="1"/>
</dbReference>
<dbReference type="CDD" id="cd04412">
    <property type="entry name" value="NDPk7B"/>
    <property type="match status" value="1"/>
</dbReference>
<dbReference type="Proteomes" id="UP001168972">
    <property type="component" value="Unassembled WGS sequence"/>
</dbReference>
<evidence type="ECO:0000256" key="4">
    <source>
        <dbReference type="ARBA" id="ARBA00023273"/>
    </source>
</evidence>
<evidence type="ECO:0000259" key="6">
    <source>
        <dbReference type="PROSITE" id="PS51336"/>
    </source>
</evidence>
<name>A0AA39G1W0_MICHY</name>
<dbReference type="Gene3D" id="3.30.70.141">
    <property type="entry name" value="Nucleoside diphosphate kinase-like domain"/>
    <property type="match status" value="2"/>
</dbReference>
<dbReference type="InterPro" id="IPR036850">
    <property type="entry name" value="NDK-like_dom_sf"/>
</dbReference>
<dbReference type="InterPro" id="IPR006602">
    <property type="entry name" value="DM10_dom"/>
</dbReference>
<dbReference type="SMART" id="SM00562">
    <property type="entry name" value="NDK"/>
    <property type="match status" value="2"/>
</dbReference>
<dbReference type="InterPro" id="IPR037993">
    <property type="entry name" value="NDPk7B"/>
</dbReference>
<comment type="caution">
    <text evidence="5">Lacks conserved residue(s) required for the propagation of feature annotation.</text>
</comment>
<keyword evidence="3" id="KW-0206">Cytoskeleton</keyword>
<accession>A0AA39G1W0</accession>
<dbReference type="InterPro" id="IPR034907">
    <property type="entry name" value="NDK-like_dom"/>
</dbReference>
<dbReference type="GO" id="GO:0005879">
    <property type="term" value="C:axonemal microtubule"/>
    <property type="evidence" value="ECO:0007669"/>
    <property type="project" value="TreeGrafter"/>
</dbReference>
<comment type="subcellular location">
    <subcellularLocation>
        <location evidence="1">Cytoplasm</location>
        <location evidence="1">Cytoskeleton</location>
        <location evidence="1">Cilium axoneme</location>
    </subcellularLocation>
</comment>
<evidence type="ECO:0000313" key="7">
    <source>
        <dbReference type="EMBL" id="KAK0179992.1"/>
    </source>
</evidence>
<sequence>MSKKASEDYTDKLVFEAQWFDNVSGMEKNFYLYFFTLDNTIELFDIKSRKTFLRRIKCDGVKRENLYVGSMVTIFSRTMTITDIPDAATKNILCKTMQKTFGILKPNVVDKMGEIFKIITAHNLQIVNVKMGNFKEKDVERFYKNNEQFPFIRSQMTSGPVVLLTLVGENAVMRWNELIGHNDNNTIDKNKLTSLSARYGEDAIKNGFYGSPNVETAKNDIEEYFPSLKSSKCTIDTSATFKNCTLCIILPHAVQTKLIGDIVDDIQKANYKISAIQSFNINPVDADEFLEVYKGIMSEYSAMVAELHSGPCIAMEITHENPSLAVTEEFRKFCGPKDPDIARKVRPNTLRAKYGKSKAVHNEILDNRMKSTGMTNSAAEISLAY</sequence>
<dbReference type="SMART" id="SM00676">
    <property type="entry name" value="DM10"/>
    <property type="match status" value="1"/>
</dbReference>
<comment type="similarity">
    <text evidence="5">Belongs to the NDK family.</text>
</comment>
<dbReference type="PROSITE" id="PS51374">
    <property type="entry name" value="NDPK_LIKE"/>
    <property type="match status" value="2"/>
</dbReference>
<evidence type="ECO:0000313" key="8">
    <source>
        <dbReference type="Proteomes" id="UP001168972"/>
    </source>
</evidence>
<evidence type="ECO:0000256" key="2">
    <source>
        <dbReference type="ARBA" id="ARBA00022490"/>
    </source>
</evidence>
<keyword evidence="2" id="KW-0963">Cytoplasm</keyword>
<dbReference type="PANTHER" id="PTHR43109">
    <property type="entry name" value="NUCLEOSIDE DIPHOSPHATE KINASE 7"/>
    <property type="match status" value="1"/>
</dbReference>
<dbReference type="AlphaFoldDB" id="A0AA39G1W0"/>
<dbReference type="SUPFAM" id="SSF54919">
    <property type="entry name" value="Nucleoside diphosphate kinase, NDK"/>
    <property type="match status" value="2"/>
</dbReference>
<dbReference type="PANTHER" id="PTHR43109:SF2">
    <property type="entry name" value="NUCLEOSIDE DIPHOSPHATE KINASE 7"/>
    <property type="match status" value="1"/>
</dbReference>
<protein>
    <recommendedName>
        <fullName evidence="6">DM10 domain-containing protein</fullName>
    </recommendedName>
</protein>